<comment type="subcellular location">
    <subcellularLocation>
        <location evidence="1">Secreted</location>
    </subcellularLocation>
</comment>
<dbReference type="GO" id="GO:0005576">
    <property type="term" value="C:extracellular region"/>
    <property type="evidence" value="ECO:0007669"/>
    <property type="project" value="UniProtKB-SubCell"/>
</dbReference>
<dbReference type="GO" id="GO:0008200">
    <property type="term" value="F:ion channel inhibitor activity"/>
    <property type="evidence" value="ECO:0007669"/>
    <property type="project" value="InterPro"/>
</dbReference>
<gene>
    <name evidence="4" type="primary">Fla-17</name>
</gene>
<evidence type="ECO:0000256" key="2">
    <source>
        <dbReference type="ARBA" id="ARBA00022525"/>
    </source>
</evidence>
<evidence type="ECO:0000256" key="3">
    <source>
        <dbReference type="SAM" id="SignalP"/>
    </source>
</evidence>
<feature type="chain" id="PRO_5004646196" evidence="3">
    <location>
        <begin position="19"/>
        <end position="66"/>
    </location>
</feature>
<keyword evidence="2" id="KW-0964">Secreted</keyword>
<evidence type="ECO:0000313" key="4">
    <source>
        <dbReference type="EMBL" id="AFU50774.1"/>
    </source>
</evidence>
<dbReference type="AlphaFoldDB" id="U3KZV2"/>
<feature type="signal peptide" evidence="3">
    <location>
        <begin position="1"/>
        <end position="18"/>
    </location>
</feature>
<organism evidence="4">
    <name type="scientific">Conus flavidus</name>
    <name type="common">Yellow Pacific cone</name>
    <dbReference type="NCBI Taxonomy" id="101302"/>
    <lineage>
        <taxon>Eukaryota</taxon>
        <taxon>Metazoa</taxon>
        <taxon>Spiralia</taxon>
        <taxon>Lophotrochozoa</taxon>
        <taxon>Mollusca</taxon>
        <taxon>Gastropoda</taxon>
        <taxon>Caenogastropoda</taxon>
        <taxon>Neogastropoda</taxon>
        <taxon>Conoidea</taxon>
        <taxon>Conidae</taxon>
        <taxon>Conus</taxon>
        <taxon>Virgiconus</taxon>
    </lineage>
</organism>
<dbReference type="Pfam" id="PF02950">
    <property type="entry name" value="Conotoxin"/>
    <property type="match status" value="1"/>
</dbReference>
<dbReference type="InterPro" id="IPR004214">
    <property type="entry name" value="Conotoxin"/>
</dbReference>
<reference evidence="4" key="1">
    <citation type="submission" date="2012-08" db="EMBL/GenBank/DDBJ databases">
        <title>Transcriptome analysis reveals the diversity of conotoxins produced by Conus flavidus.</title>
        <authorList>
            <person name="Lu A."/>
            <person name="Xu S."/>
            <person name="Chi C."/>
            <person name="Wang C."/>
        </authorList>
    </citation>
    <scope>NUCLEOTIDE SEQUENCE</scope>
</reference>
<proteinExistence type="evidence at transcript level"/>
<keyword evidence="3" id="KW-0732">Signal</keyword>
<protein>
    <submittedName>
        <fullName evidence="4">O1-conotoxin peptide Fla-17</fullName>
    </submittedName>
</protein>
<evidence type="ECO:0000256" key="1">
    <source>
        <dbReference type="ARBA" id="ARBA00004613"/>
    </source>
</evidence>
<accession>U3KZV2</accession>
<dbReference type="EMBL" id="JX499090">
    <property type="protein sequence ID" value="AFU50774.1"/>
    <property type="molecule type" value="mRNA"/>
</dbReference>
<name>U3KZV2_CONFL</name>
<sequence>MKLTCILIVAVLFSTAWTFVTVDDSINHLKYREWTDFRPWGKRIPEARDKMKNLKFSKLDNKKRRL</sequence>